<dbReference type="HOGENOM" id="CLU_3287445_0_0_9"/>
<evidence type="ECO:0000313" key="1">
    <source>
        <dbReference type="EMBL" id="EDO59681.1"/>
    </source>
</evidence>
<dbReference type="Proteomes" id="UP000003490">
    <property type="component" value="Unassembled WGS sequence"/>
</dbReference>
<accession>A7VYQ3</accession>
<protein>
    <submittedName>
        <fullName evidence="1">Uncharacterized protein</fullName>
    </submittedName>
</protein>
<reference evidence="1 2" key="2">
    <citation type="submission" date="2007-08" db="EMBL/GenBank/DDBJ databases">
        <authorList>
            <person name="Fulton L."/>
            <person name="Clifton S."/>
            <person name="Fulton B."/>
            <person name="Xu J."/>
            <person name="Minx P."/>
            <person name="Pepin K.H."/>
            <person name="Johnson M."/>
            <person name="Thiruvilangam P."/>
            <person name="Bhonagiri V."/>
            <person name="Nash W.E."/>
            <person name="Wang C."/>
            <person name="Mardis E.R."/>
            <person name="Wilson R.K."/>
        </authorList>
    </citation>
    <scope>NUCLEOTIDE SEQUENCE [LARGE SCALE GENOMIC DNA]</scope>
    <source>
        <strain evidence="1 2">DSM 753</strain>
    </source>
</reference>
<reference evidence="1 2" key="1">
    <citation type="submission" date="2007-08" db="EMBL/GenBank/DDBJ databases">
        <title>Draft genome sequence of Clostridium leptum (DSM 753).</title>
        <authorList>
            <person name="Sudarsanam P."/>
            <person name="Ley R."/>
            <person name="Guruge J."/>
            <person name="Turnbaugh P.J."/>
            <person name="Mahowald M."/>
            <person name="Liep D."/>
            <person name="Gordon J."/>
        </authorList>
    </citation>
    <scope>NUCLEOTIDE SEQUENCE [LARGE SCALE GENOMIC DNA]</scope>
    <source>
        <strain evidence="1 2">DSM 753</strain>
    </source>
</reference>
<sequence length="40" mass="4573">MGRFCPGDSFSRGLPAFLLLLKFFENKKKQQKNVCLALLL</sequence>
<name>A7VYQ3_9FIRM</name>
<comment type="caution">
    <text evidence="1">The sequence shown here is derived from an EMBL/GenBank/DDBJ whole genome shotgun (WGS) entry which is preliminary data.</text>
</comment>
<proteinExistence type="predicted"/>
<gene>
    <name evidence="1" type="ORF">CLOLEP_03731</name>
</gene>
<dbReference type="AlphaFoldDB" id="A7VYQ3"/>
<dbReference type="EMBL" id="ABCB02000021">
    <property type="protein sequence ID" value="EDO59681.1"/>
    <property type="molecule type" value="Genomic_DNA"/>
</dbReference>
<organism evidence="1 2">
    <name type="scientific">[Clostridium] leptum DSM 753</name>
    <dbReference type="NCBI Taxonomy" id="428125"/>
    <lineage>
        <taxon>Bacteria</taxon>
        <taxon>Bacillati</taxon>
        <taxon>Bacillota</taxon>
        <taxon>Clostridia</taxon>
        <taxon>Eubacteriales</taxon>
        <taxon>Oscillospiraceae</taxon>
        <taxon>Oscillospiraceae incertae sedis</taxon>
    </lineage>
</organism>
<evidence type="ECO:0000313" key="2">
    <source>
        <dbReference type="Proteomes" id="UP000003490"/>
    </source>
</evidence>